<dbReference type="CTD" id="5884"/>
<dbReference type="Ensembl" id="ENSCCNT00000028766.1">
    <property type="protein sequence ID" value="ENSCCNP00000022458.1"/>
    <property type="gene ID" value="ENSCCNG00000022101.1"/>
</dbReference>
<feature type="compositionally biased region" description="Polar residues" evidence="14">
    <location>
        <begin position="663"/>
        <end position="681"/>
    </location>
</feature>
<dbReference type="Pfam" id="PF03215">
    <property type="entry name" value="Rad17"/>
    <property type="match status" value="1"/>
</dbReference>
<dbReference type="GO" id="GO:0031389">
    <property type="term" value="C:Rad17 RFC-like complex"/>
    <property type="evidence" value="ECO:0007669"/>
    <property type="project" value="InterPro"/>
</dbReference>
<dbReference type="InterPro" id="IPR004582">
    <property type="entry name" value="Checkpoint_prot_Rad17_Rad24"/>
</dbReference>
<gene>
    <name evidence="15 17" type="primary">Rad17</name>
</gene>
<dbReference type="AlphaFoldDB" id="A0A8C0X7H3"/>
<name>A0A8C0X7H3_CASCN</name>
<evidence type="ECO:0000256" key="7">
    <source>
        <dbReference type="ARBA" id="ARBA00022763"/>
    </source>
</evidence>
<evidence type="ECO:0000256" key="13">
    <source>
        <dbReference type="ARBA" id="ARBA00069645"/>
    </source>
</evidence>
<protein>
    <recommendedName>
        <fullName evidence="13">Cell cycle checkpoint protein RAD17</fullName>
    </recommendedName>
</protein>
<dbReference type="OrthoDB" id="10265971at2759"/>
<dbReference type="InterPro" id="IPR027417">
    <property type="entry name" value="P-loop_NTPase"/>
</dbReference>
<dbReference type="InterPro" id="IPR018324">
    <property type="entry name" value="Rad17/Rad24_fun/met"/>
</dbReference>
<evidence type="ECO:0000313" key="16">
    <source>
        <dbReference type="Proteomes" id="UP001732720"/>
    </source>
</evidence>
<feature type="region of interest" description="Disordered" evidence="14">
    <location>
        <begin position="385"/>
        <end position="407"/>
    </location>
</feature>
<feature type="compositionally biased region" description="Acidic residues" evidence="14">
    <location>
        <begin position="686"/>
        <end position="701"/>
    </location>
</feature>
<keyword evidence="6" id="KW-0547">Nucleotide-binding</keyword>
<dbReference type="GO" id="GO:0033314">
    <property type="term" value="P:mitotic DNA replication checkpoint signaling"/>
    <property type="evidence" value="ECO:0007669"/>
    <property type="project" value="TreeGrafter"/>
</dbReference>
<keyword evidence="4" id="KW-0158">Chromosome</keyword>
<reference evidence="17" key="2">
    <citation type="submission" date="2025-04" db="UniProtKB">
        <authorList>
            <consortium name="RefSeq"/>
        </authorList>
    </citation>
    <scope>IDENTIFICATION</scope>
    <source>
        <tissue evidence="17">Leukocyte</tissue>
    </source>
</reference>
<sequence>MQLLESELYFNVLQVVYYGWKLLKSIMSKTFLRPKVSSTKITDWVDPSFDDFPENTAVSTITEESLGVNNSSHRRKNVPSALESRFPATKKGKLSSLEQISGLENSKDCLSENEPWVDKYKPETQHELAVHKKKIEEVETWLKAEVLERQPKQGGSILLITGPPGCGKTTTIKILSKEHGIEVQEWINPVLQDFQKDDFKEILSFESRFHIFPYQSQIATFKEFLLRATKYNKLQMLGDDLRTDKKIILVEDLPNQFYRDSYTLHEVLRRYVQIGRCPLVFIISDSVNGDNSHRLLFPKEIQEECSISNISFNPVAPTIMMKFLNRIVTIEANKNGGRITVPDRTTLELLCQGCSGDIRSAINSLQFSSSKGKNDLWPRKKGLSLKSDAAPSKSKRRKKPDNVSENQEVQAIGGKDVSLFLFRALGKILYCKRAPLTELDSPRLPSHLSEHERDTLLVQPEEVVEMSHMPGELFNLYLHQNYIDFFMEIDDLVRASEFLSFADILSGDWNIRSLLREYSTSVATRGLIHSNKARGFAHCQGGGSSFRPLHKPQWLLIHKKYRENCLAAKALFSDFCLPALCLQTQLLPYLALLTIPMRSQAQISFIQDIGRLPLKHHFGRLKMEALTDREHGVMDPDSGDEARPAEETHREAAPAEPEAWSLPLSQNSGSDLPASQPQPLSSKVDMEEEDMIIEDYDSDGT</sequence>
<dbReference type="Proteomes" id="UP001732720">
    <property type="component" value="Chromosome 6"/>
</dbReference>
<accession>A0A8C0X7H3</accession>
<keyword evidence="10" id="KW-0131">Cell cycle</keyword>
<proteinExistence type="inferred from homology"/>
<evidence type="ECO:0000256" key="11">
    <source>
        <dbReference type="ARBA" id="ARBA00053607"/>
    </source>
</evidence>
<keyword evidence="8" id="KW-0067">ATP-binding</keyword>
<dbReference type="NCBIfam" id="TIGR00602">
    <property type="entry name" value="rad24"/>
    <property type="match status" value="1"/>
</dbReference>
<dbReference type="Gene3D" id="3.40.50.300">
    <property type="entry name" value="P-loop containing nucleotide triphosphate hydrolases"/>
    <property type="match status" value="1"/>
</dbReference>
<keyword evidence="16" id="KW-1185">Reference proteome</keyword>
<dbReference type="SUPFAM" id="SSF52540">
    <property type="entry name" value="P-loop containing nucleoside triphosphate hydrolases"/>
    <property type="match status" value="1"/>
</dbReference>
<dbReference type="GeneID" id="109685698"/>
<evidence type="ECO:0000313" key="17">
    <source>
        <dbReference type="RefSeq" id="XP_020018238.1"/>
    </source>
</evidence>
<dbReference type="KEGG" id="ccan:109685698"/>
<organism evidence="15">
    <name type="scientific">Castor canadensis</name>
    <name type="common">American beaver</name>
    <dbReference type="NCBI Taxonomy" id="51338"/>
    <lineage>
        <taxon>Eukaryota</taxon>
        <taxon>Metazoa</taxon>
        <taxon>Chordata</taxon>
        <taxon>Craniata</taxon>
        <taxon>Vertebrata</taxon>
        <taxon>Euteleostomi</taxon>
        <taxon>Mammalia</taxon>
        <taxon>Eutheria</taxon>
        <taxon>Euarchontoglires</taxon>
        <taxon>Glires</taxon>
        <taxon>Rodentia</taxon>
        <taxon>Castorimorpha</taxon>
        <taxon>Castoridae</taxon>
        <taxon>Castor</taxon>
    </lineage>
</organism>
<feature type="compositionally biased region" description="Basic and acidic residues" evidence="14">
    <location>
        <begin position="627"/>
        <end position="653"/>
    </location>
</feature>
<evidence type="ECO:0000256" key="9">
    <source>
        <dbReference type="ARBA" id="ARBA00023242"/>
    </source>
</evidence>
<dbReference type="GO" id="GO:0006281">
    <property type="term" value="P:DNA repair"/>
    <property type="evidence" value="ECO:0007669"/>
    <property type="project" value="InterPro"/>
</dbReference>
<comment type="subunit">
    <text evidence="12">Part of a DNA-binding complex containing RFC2, RFC3, RFC4 and RFC5. Interacts with RAD1 and RAD9 within the 9-1-1 (RAD1-RAD9-HUS1) complex. Interacts with RAD9B, POLE, SNU13 and MCM7. DNA damage promotes interaction with ATR or ATM and disrupts interaction with the 9-1-1 (RAD1-RAD9-HUS1) complex. Interacts (when phosphorylated) with NBN; promoting recruitment of the MRN complex to DNA damage sites.</text>
</comment>
<evidence type="ECO:0000256" key="6">
    <source>
        <dbReference type="ARBA" id="ARBA00022741"/>
    </source>
</evidence>
<keyword evidence="7" id="KW-0227">DNA damage</keyword>
<dbReference type="GO" id="GO:0003682">
    <property type="term" value="F:chromatin binding"/>
    <property type="evidence" value="ECO:0007669"/>
    <property type="project" value="TreeGrafter"/>
</dbReference>
<dbReference type="GO" id="GO:0000077">
    <property type="term" value="P:DNA damage checkpoint signaling"/>
    <property type="evidence" value="ECO:0007669"/>
    <property type="project" value="InterPro"/>
</dbReference>
<evidence type="ECO:0000256" key="2">
    <source>
        <dbReference type="ARBA" id="ARBA00004286"/>
    </source>
</evidence>
<dbReference type="FunFam" id="3.40.50.300:FF:000714">
    <property type="entry name" value="cell cycle checkpoint protein RAD17 isoform X1"/>
    <property type="match status" value="1"/>
</dbReference>
<dbReference type="GO" id="GO:0005524">
    <property type="term" value="F:ATP binding"/>
    <property type="evidence" value="ECO:0007669"/>
    <property type="project" value="UniProtKB-KW"/>
</dbReference>
<dbReference type="CDD" id="cd18139">
    <property type="entry name" value="HLD_clamp_RarA"/>
    <property type="match status" value="1"/>
</dbReference>
<dbReference type="RefSeq" id="XP_020018238.1">
    <property type="nucleotide sequence ID" value="XM_020162649.1"/>
</dbReference>
<keyword evidence="9" id="KW-0539">Nucleus</keyword>
<keyword evidence="5" id="KW-0597">Phosphoprotein</keyword>
<evidence type="ECO:0000256" key="10">
    <source>
        <dbReference type="ARBA" id="ARBA00023306"/>
    </source>
</evidence>
<evidence type="ECO:0000256" key="5">
    <source>
        <dbReference type="ARBA" id="ARBA00022553"/>
    </source>
</evidence>
<evidence type="ECO:0000256" key="1">
    <source>
        <dbReference type="ARBA" id="ARBA00004123"/>
    </source>
</evidence>
<dbReference type="GO" id="GO:0003689">
    <property type="term" value="F:DNA clamp loader activity"/>
    <property type="evidence" value="ECO:0007669"/>
    <property type="project" value="InterPro"/>
</dbReference>
<dbReference type="PANTHER" id="PTHR12172">
    <property type="entry name" value="CELL CYCLE CHECKPOINT PROTEIN RAD17"/>
    <property type="match status" value="1"/>
</dbReference>
<evidence type="ECO:0000256" key="4">
    <source>
        <dbReference type="ARBA" id="ARBA00022454"/>
    </source>
</evidence>
<dbReference type="PANTHER" id="PTHR12172:SF0">
    <property type="entry name" value="CELL CYCLE CHECKPOINT PROTEIN RAD17"/>
    <property type="match status" value="1"/>
</dbReference>
<evidence type="ECO:0000313" key="15">
    <source>
        <dbReference type="Ensembl" id="ENSCCNP00000022458.1"/>
    </source>
</evidence>
<reference evidence="15" key="1">
    <citation type="submission" date="2023-09" db="UniProtKB">
        <authorList>
            <consortium name="Ensembl"/>
        </authorList>
    </citation>
    <scope>IDENTIFICATION</scope>
</reference>
<evidence type="ECO:0000256" key="8">
    <source>
        <dbReference type="ARBA" id="ARBA00022840"/>
    </source>
</evidence>
<comment type="subcellular location">
    <subcellularLocation>
        <location evidence="2">Chromosome</location>
    </subcellularLocation>
    <subcellularLocation>
        <location evidence="1">Nucleus</location>
    </subcellularLocation>
</comment>
<comment type="similarity">
    <text evidence="3">Belongs to the rad17/RAD24 family.</text>
</comment>
<evidence type="ECO:0000256" key="14">
    <source>
        <dbReference type="SAM" id="MobiDB-lite"/>
    </source>
</evidence>
<evidence type="ECO:0000256" key="12">
    <source>
        <dbReference type="ARBA" id="ARBA00063479"/>
    </source>
</evidence>
<evidence type="ECO:0000256" key="3">
    <source>
        <dbReference type="ARBA" id="ARBA00006168"/>
    </source>
</evidence>
<dbReference type="GO" id="GO:0005634">
    <property type="term" value="C:nucleus"/>
    <property type="evidence" value="ECO:0007669"/>
    <property type="project" value="UniProtKB-SubCell"/>
</dbReference>
<comment type="function">
    <text evidence="11">Essential for sustained cell growth, maintenance of chromosomal stability, and ATR-dependent checkpoint activation upon DNA damage. Has a weak ATPase activity required for binding to chromatin. Participates in the recruitment of the 9-1-1 (RAD1-RAD9-HUS1) complex and RHNO1 onto chromatin, and in CHEK1 activation. Involved in homologous recombination by mediating recruitment of the MRN complex to DNA damage sites. May also serve as a sensor of DNA replication progression.</text>
</comment>
<feature type="region of interest" description="Disordered" evidence="14">
    <location>
        <begin position="627"/>
        <end position="701"/>
    </location>
</feature>